<keyword evidence="2" id="KW-1185">Reference proteome</keyword>
<name>A0A7X6MXU9_9STRE</name>
<proteinExistence type="predicted"/>
<sequence length="15" mass="1647">MGHVTVLGEDAEEFI</sequence>
<evidence type="ECO:0000313" key="2">
    <source>
        <dbReference type="Proteomes" id="UP000522720"/>
    </source>
</evidence>
<dbReference type="Proteomes" id="UP000522720">
    <property type="component" value="Unassembled WGS sequence"/>
</dbReference>
<gene>
    <name evidence="1" type="ORF">HF992_01215</name>
</gene>
<protein>
    <submittedName>
        <fullName evidence="1">Uncharacterized protein</fullName>
    </submittedName>
</protein>
<dbReference type="EMBL" id="JAAXPR010000002">
    <property type="protein sequence ID" value="NKZ19483.1"/>
    <property type="molecule type" value="Genomic_DNA"/>
</dbReference>
<evidence type="ECO:0000313" key="1">
    <source>
        <dbReference type="EMBL" id="NKZ19483.1"/>
    </source>
</evidence>
<accession>A0A7X6MXU9</accession>
<comment type="caution">
    <text evidence="1">The sequence shown here is derived from an EMBL/GenBank/DDBJ whole genome shotgun (WGS) entry which is preliminary data.</text>
</comment>
<reference evidence="1 2" key="1">
    <citation type="submission" date="2020-04" db="EMBL/GenBank/DDBJ databases">
        <title>MicrobeNet Type strains.</title>
        <authorList>
            <person name="Nicholson A.C."/>
        </authorList>
    </citation>
    <scope>NUCLEOTIDE SEQUENCE [LARGE SCALE GENOMIC DNA]</scope>
    <source>
        <strain evidence="1 2">CCUG 69612</strain>
    </source>
</reference>
<organism evidence="1 2">
    <name type="scientific">Streptococcus ovuberis</name>
    <dbReference type="NCBI Taxonomy" id="1936207"/>
    <lineage>
        <taxon>Bacteria</taxon>
        <taxon>Bacillati</taxon>
        <taxon>Bacillota</taxon>
        <taxon>Bacilli</taxon>
        <taxon>Lactobacillales</taxon>
        <taxon>Streptococcaceae</taxon>
        <taxon>Streptococcus</taxon>
    </lineage>
</organism>